<dbReference type="GO" id="GO:0016020">
    <property type="term" value="C:membrane"/>
    <property type="evidence" value="ECO:0007669"/>
    <property type="project" value="InterPro"/>
</dbReference>
<organism evidence="7 8">
    <name type="scientific">Sphingobium chungbukense</name>
    <dbReference type="NCBI Taxonomy" id="56193"/>
    <lineage>
        <taxon>Bacteria</taxon>
        <taxon>Pseudomonadati</taxon>
        <taxon>Pseudomonadota</taxon>
        <taxon>Alphaproteobacteria</taxon>
        <taxon>Sphingomonadales</taxon>
        <taxon>Sphingomonadaceae</taxon>
        <taxon>Sphingobium</taxon>
    </lineage>
</organism>
<name>A0A0M3AKY9_9SPHN</name>
<keyword evidence="2 7" id="KW-0645">Protease</keyword>
<evidence type="ECO:0000259" key="6">
    <source>
        <dbReference type="Pfam" id="PF01343"/>
    </source>
</evidence>
<evidence type="ECO:0000256" key="5">
    <source>
        <dbReference type="PIRSR" id="PIRSR001217-1"/>
    </source>
</evidence>
<gene>
    <name evidence="7" type="ORF">YP76_24490</name>
</gene>
<evidence type="ECO:0000256" key="1">
    <source>
        <dbReference type="ARBA" id="ARBA00008683"/>
    </source>
</evidence>
<evidence type="ECO:0000313" key="7">
    <source>
        <dbReference type="EMBL" id="KKW89616.1"/>
    </source>
</evidence>
<evidence type="ECO:0000256" key="3">
    <source>
        <dbReference type="ARBA" id="ARBA00022801"/>
    </source>
</evidence>
<keyword evidence="3" id="KW-0378">Hydrolase</keyword>
<dbReference type="NCBIfam" id="TIGR00705">
    <property type="entry name" value="SppA_67K"/>
    <property type="match status" value="1"/>
</dbReference>
<keyword evidence="8" id="KW-1185">Reference proteome</keyword>
<feature type="domain" description="Peptidase S49" evidence="6">
    <location>
        <begin position="377"/>
        <end position="528"/>
    </location>
</feature>
<dbReference type="AlphaFoldDB" id="A0A0M3AKY9"/>
<feature type="active site" description="Proton donor/acceptor" evidence="5">
    <location>
        <position position="194"/>
    </location>
</feature>
<dbReference type="InterPro" id="IPR004634">
    <property type="entry name" value="Pept_S49_pIV"/>
</dbReference>
<dbReference type="InterPro" id="IPR002142">
    <property type="entry name" value="Peptidase_S49"/>
</dbReference>
<dbReference type="Pfam" id="PF01343">
    <property type="entry name" value="Peptidase_S49"/>
    <property type="match status" value="2"/>
</dbReference>
<dbReference type="GO" id="GO:0006465">
    <property type="term" value="P:signal peptide processing"/>
    <property type="evidence" value="ECO:0007669"/>
    <property type="project" value="InterPro"/>
</dbReference>
<dbReference type="SUPFAM" id="SSF52096">
    <property type="entry name" value="ClpP/crotonase"/>
    <property type="match status" value="2"/>
</dbReference>
<dbReference type="InterPro" id="IPR029045">
    <property type="entry name" value="ClpP/crotonase-like_dom_sf"/>
</dbReference>
<dbReference type="PIRSF" id="PIRSF001217">
    <property type="entry name" value="Protease_4_SppA"/>
    <property type="match status" value="1"/>
</dbReference>
<dbReference type="EMBL" id="LBIC01000019">
    <property type="protein sequence ID" value="KKW89616.1"/>
    <property type="molecule type" value="Genomic_DNA"/>
</dbReference>
<dbReference type="PANTHER" id="PTHR33209:SF1">
    <property type="entry name" value="PEPTIDASE S49 DOMAIN-CONTAINING PROTEIN"/>
    <property type="match status" value="1"/>
</dbReference>
<dbReference type="Gene3D" id="3.90.226.10">
    <property type="entry name" value="2-enoyl-CoA Hydratase, Chain A, domain 1"/>
    <property type="match status" value="3"/>
</dbReference>
<dbReference type="RefSeq" id="WP_046766012.1">
    <property type="nucleotide sequence ID" value="NZ_LBIC01000019.1"/>
</dbReference>
<comment type="similarity">
    <text evidence="1">Belongs to the peptidase S49 family.</text>
</comment>
<evidence type="ECO:0000256" key="2">
    <source>
        <dbReference type="ARBA" id="ARBA00022670"/>
    </source>
</evidence>
<dbReference type="PANTHER" id="PTHR33209">
    <property type="entry name" value="PROTEASE 4"/>
    <property type="match status" value="1"/>
</dbReference>
<sequence>MAFVKGMWRILVAIKDGLVLLFLLMFFGLLYAALSWSPKPSQSVSSGALLLKLDGSIVEQPAEVDPMALLTGSRDKSKEYGLAEIVAALDAAKDDRHVKAVVLNLDGFAGGGQVALARVGKALDAVRAAKKPVLAYATIYSDDGYQLAAHASESWVDPLGGVAIIGRGGSGLYYKGLIDKLGVNTHVYRVGTYKSFVEPFTRTGQSPEAKQANQALADALWEDWQQEVAKARPKAKLAAYVSNPAGLAEAAGGNLAKAALGAGLIDKLGDEAAFGKRVAEIAGDAPDDKAGDFAAIDLKNYMKAHKPANGGDIGVLTVAGDIVDGEAGPGTAAGDTISALLRKALAEKDLKALVVRVDSPGGSVMASEKIRGAIMEAKSEGLPVVVSMGNVAASGGYWVSTPGDVIFAEPDTITGSIGVFGIIPSFEGTLAKIGVTTDGVKTTPLSGQPDVVGGTTPEFDRIMQMGVEDIYGRFVGLVAQSRHKTPQQIDAIAQGRVWDGGTARQIGLVDRFGGLEDAIAEAAKLAKIDPAKAKPYRIAKEPDKFAQFVQSIVDREDEDDAGTTDGAVGRDLLGRQAVIQRNWALQAIADVRALVSGAGVRADCLECRGYGAPRVTKAADQRGIWAMLLGLLKG</sequence>
<dbReference type="Proteomes" id="UP000033874">
    <property type="component" value="Unassembled WGS sequence"/>
</dbReference>
<dbReference type="InterPro" id="IPR047217">
    <property type="entry name" value="S49_SppA_67K_type_N"/>
</dbReference>
<evidence type="ECO:0000313" key="8">
    <source>
        <dbReference type="Proteomes" id="UP000033874"/>
    </source>
</evidence>
<dbReference type="Gene3D" id="6.20.330.10">
    <property type="match status" value="1"/>
</dbReference>
<dbReference type="PATRIC" id="fig|56193.3.peg.5164"/>
<dbReference type="CDD" id="cd07023">
    <property type="entry name" value="S49_Sppa_N_C"/>
    <property type="match status" value="1"/>
</dbReference>
<dbReference type="InterPro" id="IPR047272">
    <property type="entry name" value="S49_SppA_C"/>
</dbReference>
<proteinExistence type="inferred from homology"/>
<dbReference type="CDD" id="cd07018">
    <property type="entry name" value="S49_SppA_67K_type"/>
    <property type="match status" value="1"/>
</dbReference>
<evidence type="ECO:0000256" key="4">
    <source>
        <dbReference type="ARBA" id="ARBA00022825"/>
    </source>
</evidence>
<feature type="domain" description="Peptidase S49" evidence="6">
    <location>
        <begin position="127"/>
        <end position="277"/>
    </location>
</feature>
<keyword evidence="4" id="KW-0720">Serine protease</keyword>
<feature type="active site" description="Nucleophile" evidence="5">
    <location>
        <position position="394"/>
    </location>
</feature>
<dbReference type="STRING" id="56193.YP76_24490"/>
<reference evidence="7 8" key="1">
    <citation type="submission" date="2015-04" db="EMBL/GenBank/DDBJ databases">
        <title>Genome sequence of aromatic hydrocarbons-degrading Sphingobium chungbukense DJ77.</title>
        <authorList>
            <person name="Kim Y.-C."/>
            <person name="Chae J.-C."/>
        </authorList>
    </citation>
    <scope>NUCLEOTIDE SEQUENCE [LARGE SCALE GENOMIC DNA]</scope>
    <source>
        <strain evidence="7 8">DJ77</strain>
    </source>
</reference>
<dbReference type="GO" id="GO:0008236">
    <property type="term" value="F:serine-type peptidase activity"/>
    <property type="evidence" value="ECO:0007669"/>
    <property type="project" value="UniProtKB-KW"/>
</dbReference>
<protein>
    <submittedName>
        <fullName evidence="7">Serine protease</fullName>
    </submittedName>
</protein>
<accession>A0A0M3AKY9</accession>
<comment type="caution">
    <text evidence="7">The sequence shown here is derived from an EMBL/GenBank/DDBJ whole genome shotgun (WGS) entry which is preliminary data.</text>
</comment>